<dbReference type="KEGG" id="rcm:A1E_00540"/>
<organism evidence="1 2">
    <name type="scientific">Rickettsia canadensis (strain McKiel)</name>
    <dbReference type="NCBI Taxonomy" id="293613"/>
    <lineage>
        <taxon>Bacteria</taxon>
        <taxon>Pseudomonadati</taxon>
        <taxon>Pseudomonadota</taxon>
        <taxon>Alphaproteobacteria</taxon>
        <taxon>Rickettsiales</taxon>
        <taxon>Rickettsiaceae</taxon>
        <taxon>Rickettsieae</taxon>
        <taxon>Rickettsia</taxon>
        <taxon>belli group</taxon>
    </lineage>
</organism>
<reference evidence="2" key="1">
    <citation type="submission" date="2007-09" db="EMBL/GenBank/DDBJ databases">
        <title>Complete genome sequence of Rickettsia canadensis.</title>
        <authorList>
            <person name="Madan A."/>
            <person name="Fahey J."/>
            <person name="Helton E."/>
            <person name="Ketteman M."/>
            <person name="Madan A."/>
            <person name="Rodrigues S."/>
            <person name="Sanchez A."/>
            <person name="Whiting M."/>
            <person name="Dasch G."/>
            <person name="Eremeeva M."/>
        </authorList>
    </citation>
    <scope>NUCLEOTIDE SEQUENCE [LARGE SCALE GENOMIC DNA]</scope>
    <source>
        <strain evidence="2">McKiel</strain>
    </source>
</reference>
<evidence type="ECO:0000313" key="1">
    <source>
        <dbReference type="EMBL" id="ABV73056.1"/>
    </source>
</evidence>
<proteinExistence type="predicted"/>
<dbReference type="Proteomes" id="UP000007056">
    <property type="component" value="Chromosome"/>
</dbReference>
<dbReference type="HOGENOM" id="CLU_3375644_0_0_5"/>
<protein>
    <submittedName>
        <fullName evidence="1">GTPase EngB</fullName>
    </submittedName>
</protein>
<dbReference type="EMBL" id="CP000409">
    <property type="protein sequence ID" value="ABV73056.1"/>
    <property type="molecule type" value="Genomic_DNA"/>
</dbReference>
<evidence type="ECO:0000313" key="2">
    <source>
        <dbReference type="Proteomes" id="UP000007056"/>
    </source>
</evidence>
<dbReference type="AlphaFoldDB" id="A8EXH3"/>
<gene>
    <name evidence="1" type="ordered locus">A1E_00540</name>
</gene>
<sequence>MTSAMPTTIDIAALSKMADCGQITNAIVDGPLAL</sequence>
<accession>A8EXH3</accession>
<name>A8EXH3_RICCK</name>